<dbReference type="GeneID" id="117647222"/>
<keyword evidence="4" id="KW-0560">Oxidoreductase</keyword>
<dbReference type="GO" id="GO:0035336">
    <property type="term" value="P:long-chain fatty-acyl-CoA metabolic process"/>
    <property type="evidence" value="ECO:0007669"/>
    <property type="project" value="TreeGrafter"/>
</dbReference>
<dbReference type="InParanoid" id="A0A6P8YX82"/>
<dbReference type="EC" id="1.2.1.84" evidence="4"/>
<dbReference type="InterPro" id="IPR013120">
    <property type="entry name" value="FAR_NAD-bd"/>
</dbReference>
<dbReference type="Pfam" id="PF03015">
    <property type="entry name" value="Sterile"/>
    <property type="match status" value="1"/>
</dbReference>
<accession>A0A6P8YX82</accession>
<evidence type="ECO:0000259" key="5">
    <source>
        <dbReference type="Pfam" id="PF03015"/>
    </source>
</evidence>
<dbReference type="AlphaFoldDB" id="A0A6P8YX82"/>
<dbReference type="PANTHER" id="PTHR11011">
    <property type="entry name" value="MALE STERILITY PROTEIN 2-RELATED"/>
    <property type="match status" value="1"/>
</dbReference>
<organism evidence="8">
    <name type="scientific">Thrips palmi</name>
    <name type="common">Melon thrips</name>
    <dbReference type="NCBI Taxonomy" id="161013"/>
    <lineage>
        <taxon>Eukaryota</taxon>
        <taxon>Metazoa</taxon>
        <taxon>Ecdysozoa</taxon>
        <taxon>Arthropoda</taxon>
        <taxon>Hexapoda</taxon>
        <taxon>Insecta</taxon>
        <taxon>Pterygota</taxon>
        <taxon>Neoptera</taxon>
        <taxon>Paraneoptera</taxon>
        <taxon>Thysanoptera</taxon>
        <taxon>Terebrantia</taxon>
        <taxon>Thripoidea</taxon>
        <taxon>Thripidae</taxon>
        <taxon>Thrips</taxon>
    </lineage>
</organism>
<evidence type="ECO:0000259" key="6">
    <source>
        <dbReference type="Pfam" id="PF07993"/>
    </source>
</evidence>
<keyword evidence="4" id="KW-0521">NADP</keyword>
<dbReference type="PANTHER" id="PTHR11011:SF116">
    <property type="entry name" value="FATTY ACYL-COA REDUCTASE CG5065-RELATED"/>
    <property type="match status" value="1"/>
</dbReference>
<comment type="catalytic activity">
    <reaction evidence="4">
        <text>a long-chain fatty acyl-CoA + 2 NADPH + 2 H(+) = a long-chain primary fatty alcohol + 2 NADP(+) + CoA</text>
        <dbReference type="Rhea" id="RHEA:52716"/>
        <dbReference type="ChEBI" id="CHEBI:15378"/>
        <dbReference type="ChEBI" id="CHEBI:57287"/>
        <dbReference type="ChEBI" id="CHEBI:57783"/>
        <dbReference type="ChEBI" id="CHEBI:58349"/>
        <dbReference type="ChEBI" id="CHEBI:77396"/>
        <dbReference type="ChEBI" id="CHEBI:83139"/>
        <dbReference type="EC" id="1.2.1.84"/>
    </reaction>
</comment>
<dbReference type="InterPro" id="IPR026055">
    <property type="entry name" value="FAR"/>
</dbReference>
<dbReference type="Proteomes" id="UP000515158">
    <property type="component" value="Unplaced"/>
</dbReference>
<dbReference type="OrthoDB" id="429813at2759"/>
<dbReference type="GO" id="GO:0102965">
    <property type="term" value="F:alcohol-forming long-chain fatty acyl-CoA reductase activity"/>
    <property type="evidence" value="ECO:0007669"/>
    <property type="project" value="UniProtKB-EC"/>
</dbReference>
<dbReference type="Pfam" id="PF07993">
    <property type="entry name" value="NAD_binding_4"/>
    <property type="match status" value="1"/>
</dbReference>
<dbReference type="GO" id="GO:0080019">
    <property type="term" value="F:alcohol-forming very long-chain fatty acyl-CoA reductase activity"/>
    <property type="evidence" value="ECO:0007669"/>
    <property type="project" value="InterPro"/>
</dbReference>
<feature type="domain" description="Thioester reductase (TE)" evidence="6">
    <location>
        <begin position="14"/>
        <end position="276"/>
    </location>
</feature>
<reference evidence="8" key="1">
    <citation type="submission" date="2025-08" db="UniProtKB">
        <authorList>
            <consortium name="RefSeq"/>
        </authorList>
    </citation>
    <scope>IDENTIFICATION</scope>
    <source>
        <tissue evidence="8">Total insect</tissue>
    </source>
</reference>
<comment type="function">
    <text evidence="4">Catalyzes the reduction of fatty acyl-CoA to fatty alcohols.</text>
</comment>
<evidence type="ECO:0000256" key="1">
    <source>
        <dbReference type="ARBA" id="ARBA00005928"/>
    </source>
</evidence>
<proteinExistence type="inferred from homology"/>
<gene>
    <name evidence="8" type="primary">LOC117647222</name>
</gene>
<keyword evidence="7" id="KW-1185">Reference proteome</keyword>
<comment type="similarity">
    <text evidence="1 4">Belongs to the fatty acyl-CoA reductase family.</text>
</comment>
<sequence length="503" mass="55068">MEIPDFYRGRSVLLTGGTGFIGKAVVEKLLRCCPEVERIYLLVREKRGVDAKKRLSQLLALPVFAGCPIGKVTAVAGDASLPGLGLSAEDRDVLVSNVSVVLHSAATVSFAEPLRVAVPLNVEAVHHVAELARDMEQLAALVHVSTAFSNCNLPSVREEVYPPPADVRDIIRRAKEDGDALERDTPRIIGDRPNTYTFTKALAESLLAEEAADLPVAIVRPSIVGWAWRYPSPGYTDNANGLMGPFNLVALGVVRSAFCESGCVADTVPVDFVVNTVLAAAWHTARQRPPEPRPRDHVGAAPRPPAPPAVYNCVAGTHNPVPWGTLLQTWVRRCRERPPARAVWWPSCPLTTSPWRHQVSTFLTMVLPAALHDSVVAPLMEKPARLLPKQRKLARRLEALHFFTTQQWHFQDDNVRALWSLLSDRDRVLFPLDVEAIDWDAYCKTALAGTKLHLLREEGVDGNPRGLYLLHRLTQTALTCAALLTLAGCAFVANPSLTAVIST</sequence>
<dbReference type="Gene3D" id="3.40.50.720">
    <property type="entry name" value="NAD(P)-binding Rossmann-like Domain"/>
    <property type="match status" value="1"/>
</dbReference>
<evidence type="ECO:0000313" key="8">
    <source>
        <dbReference type="RefSeq" id="XP_034244758.1"/>
    </source>
</evidence>
<dbReference type="CDD" id="cd05236">
    <property type="entry name" value="FAR-N_SDR_e"/>
    <property type="match status" value="1"/>
</dbReference>
<keyword evidence="3 4" id="KW-0443">Lipid metabolism</keyword>
<evidence type="ECO:0000256" key="2">
    <source>
        <dbReference type="ARBA" id="ARBA00022516"/>
    </source>
</evidence>
<dbReference type="RefSeq" id="XP_034244758.1">
    <property type="nucleotide sequence ID" value="XM_034388867.1"/>
</dbReference>
<protein>
    <recommendedName>
        <fullName evidence="4">Fatty acyl-CoA reductase</fullName>
        <ecNumber evidence="4">1.2.1.84</ecNumber>
    </recommendedName>
</protein>
<dbReference type="KEGG" id="tpal:117647222"/>
<evidence type="ECO:0000313" key="7">
    <source>
        <dbReference type="Proteomes" id="UP000515158"/>
    </source>
</evidence>
<dbReference type="GO" id="GO:0005777">
    <property type="term" value="C:peroxisome"/>
    <property type="evidence" value="ECO:0007669"/>
    <property type="project" value="TreeGrafter"/>
</dbReference>
<feature type="domain" description="Fatty acyl-CoA reductase C-terminal" evidence="5">
    <location>
        <begin position="365"/>
        <end position="457"/>
    </location>
</feature>
<evidence type="ECO:0000256" key="3">
    <source>
        <dbReference type="ARBA" id="ARBA00023098"/>
    </source>
</evidence>
<keyword evidence="2 4" id="KW-0444">Lipid biosynthesis</keyword>
<dbReference type="CDD" id="cd09071">
    <property type="entry name" value="FAR_C"/>
    <property type="match status" value="1"/>
</dbReference>
<evidence type="ECO:0000256" key="4">
    <source>
        <dbReference type="RuleBase" id="RU363097"/>
    </source>
</evidence>
<dbReference type="InterPro" id="IPR036291">
    <property type="entry name" value="NAD(P)-bd_dom_sf"/>
</dbReference>
<dbReference type="InterPro" id="IPR033640">
    <property type="entry name" value="FAR_C"/>
</dbReference>
<dbReference type="SUPFAM" id="SSF51735">
    <property type="entry name" value="NAD(P)-binding Rossmann-fold domains"/>
    <property type="match status" value="1"/>
</dbReference>
<name>A0A6P8YX82_THRPL</name>